<sequence>MENYDVIKRLGKGAQGSVFLVEDKRGAGKFVMKKVECNDEAEAEKAFKEALALETLSHEYICGYRELFVNWDREEATMFVCIVMDYYEAGVCLQLMPAHHSDARARARVCVVQKHFARVSIFTPRCDCVQVIHRDLKPSNLFMTNDLDIRLGDFGVATVMEGAKTKTRTTVGTMNYMAPEVLERPYNEKSDIWSLGCIVLDAATCGFLDHGQAQSLLFEVKHKPHRLEEALKEVERSYSKDLCQTIRTMLRRNFHQRPSAVELVQLPYIRSCLQLSQSALVEGQSTASHQTDVKPTTTKRIPNKLPEIAEFLETNFDRIGCQVAGLEEAANVAAATGPVPRGALVDRIHKAMNKFVNNIFVQIAGMECIKSLAAADEGEPEVRSEEVIKPVLIAMRSHPGSKELQKLACETIIAIASTEDYAQAIGQYGGVQDVLIALRDNVNDASIAEQACRALFSLTVCEENGMIIAEERGLEDVRSAMESFIDNPTFMTAAASVLWTLSAIDELVDAIVELKCISLMTVAMANHVENADLVRETLNALGSLVVDEMCAYAFCDRDESGDSLGAVDEAIQAHIKSAEICEAAVSLLAELAEHDDLRAMLVEGGAVEMLTRVKGAFPDDPEIGGKCEDGTALLAA</sequence>
<dbReference type="PANTHER" id="PTHR24363:SF0">
    <property type="entry name" value="SERINE_THREONINE KINASE LIKE DOMAIN CONTAINING 1"/>
    <property type="match status" value="1"/>
</dbReference>
<name>F2UCR2_SALR5</name>
<evidence type="ECO:0000313" key="11">
    <source>
        <dbReference type="EMBL" id="EGD74369.1"/>
    </source>
</evidence>
<dbReference type="SMART" id="SM00220">
    <property type="entry name" value="S_TKc"/>
    <property type="match status" value="1"/>
</dbReference>
<dbReference type="InterPro" id="IPR008271">
    <property type="entry name" value="Ser/Thr_kinase_AS"/>
</dbReference>
<evidence type="ECO:0000259" key="10">
    <source>
        <dbReference type="PROSITE" id="PS50011"/>
    </source>
</evidence>
<reference evidence="11" key="1">
    <citation type="submission" date="2009-08" db="EMBL/GenBank/DDBJ databases">
        <title>Annotation of Salpingoeca rosetta.</title>
        <authorList>
            <consortium name="The Broad Institute Genome Sequencing Platform"/>
            <person name="Russ C."/>
            <person name="Cuomo C."/>
            <person name="Burger G."/>
            <person name="Gray M.W."/>
            <person name="Holland P.W.H."/>
            <person name="King N."/>
            <person name="Lang F.B.F."/>
            <person name="Roger A.J."/>
            <person name="Ruiz-Trillo I."/>
            <person name="Young S.K."/>
            <person name="Zeng Q."/>
            <person name="Gargeya S."/>
            <person name="Alvarado L."/>
            <person name="Berlin A."/>
            <person name="Chapman S.B."/>
            <person name="Chen Z."/>
            <person name="Freedman E."/>
            <person name="Gellesch M."/>
            <person name="Goldberg J."/>
            <person name="Griggs A."/>
            <person name="Gujja S."/>
            <person name="Heilman E."/>
            <person name="Heiman D."/>
            <person name="Howarth C."/>
            <person name="Mehta T."/>
            <person name="Neiman D."/>
            <person name="Pearson M."/>
            <person name="Roberts A."/>
            <person name="Saif S."/>
            <person name="Shea T."/>
            <person name="Shenoy N."/>
            <person name="Sisk P."/>
            <person name="Stolte C."/>
            <person name="Sykes S."/>
            <person name="White J."/>
            <person name="Yandava C."/>
            <person name="Haas B."/>
            <person name="Nusbaum C."/>
            <person name="Birren B."/>
        </authorList>
    </citation>
    <scope>NUCLEOTIDE SEQUENCE [LARGE SCALE GENOMIC DNA]</scope>
    <source>
        <strain evidence="11">ATCC 50818</strain>
    </source>
</reference>
<dbReference type="KEGG" id="sre:PTSG_06380"/>
<dbReference type="SUPFAM" id="SSF56112">
    <property type="entry name" value="Protein kinase-like (PK-like)"/>
    <property type="match status" value="1"/>
</dbReference>
<evidence type="ECO:0000256" key="7">
    <source>
        <dbReference type="ARBA" id="ARBA00047899"/>
    </source>
</evidence>
<dbReference type="eggNOG" id="KOG0589">
    <property type="taxonomic scope" value="Eukaryota"/>
</dbReference>
<dbReference type="PROSITE" id="PS50176">
    <property type="entry name" value="ARM_REPEAT"/>
    <property type="match status" value="1"/>
</dbReference>
<dbReference type="STRING" id="946362.F2UCR2"/>
<keyword evidence="12" id="KW-1185">Reference proteome</keyword>
<dbReference type="Pfam" id="PF00069">
    <property type="entry name" value="Pkinase"/>
    <property type="match status" value="1"/>
</dbReference>
<keyword evidence="2 11" id="KW-0723">Serine/threonine-protein kinase</keyword>
<dbReference type="GO" id="GO:0004674">
    <property type="term" value="F:protein serine/threonine kinase activity"/>
    <property type="evidence" value="ECO:0007669"/>
    <property type="project" value="UniProtKB-KW"/>
</dbReference>
<gene>
    <name evidence="11" type="ORF">PTSG_06380</name>
</gene>
<organism evidence="12">
    <name type="scientific">Salpingoeca rosetta (strain ATCC 50818 / BSB-021)</name>
    <dbReference type="NCBI Taxonomy" id="946362"/>
    <lineage>
        <taxon>Eukaryota</taxon>
        <taxon>Choanoflagellata</taxon>
        <taxon>Craspedida</taxon>
        <taxon>Salpingoecidae</taxon>
        <taxon>Salpingoeca</taxon>
    </lineage>
</organism>
<dbReference type="Gene3D" id="1.10.510.10">
    <property type="entry name" value="Transferase(Phosphotransferase) domain 1"/>
    <property type="match status" value="1"/>
</dbReference>
<keyword evidence="4" id="KW-0547">Nucleotide-binding</keyword>
<dbReference type="PROSITE" id="PS00108">
    <property type="entry name" value="PROTEIN_KINASE_ST"/>
    <property type="match status" value="1"/>
</dbReference>
<dbReference type="InterPro" id="IPR000719">
    <property type="entry name" value="Prot_kinase_dom"/>
</dbReference>
<dbReference type="EMBL" id="GL832968">
    <property type="protein sequence ID" value="EGD74369.1"/>
    <property type="molecule type" value="Genomic_DNA"/>
</dbReference>
<dbReference type="OrthoDB" id="248923at2759"/>
<dbReference type="GO" id="GO:0005524">
    <property type="term" value="F:ATP binding"/>
    <property type="evidence" value="ECO:0007669"/>
    <property type="project" value="UniProtKB-KW"/>
</dbReference>
<feature type="domain" description="Protein kinase" evidence="10">
    <location>
        <begin position="4"/>
        <end position="269"/>
    </location>
</feature>
<dbReference type="PROSITE" id="PS50011">
    <property type="entry name" value="PROTEIN_KINASE_DOM"/>
    <property type="match status" value="1"/>
</dbReference>
<evidence type="ECO:0000256" key="1">
    <source>
        <dbReference type="ARBA" id="ARBA00012513"/>
    </source>
</evidence>
<comment type="catalytic activity">
    <reaction evidence="8">
        <text>L-seryl-[protein] + ATP = O-phospho-L-seryl-[protein] + ADP + H(+)</text>
        <dbReference type="Rhea" id="RHEA:17989"/>
        <dbReference type="Rhea" id="RHEA-COMP:9863"/>
        <dbReference type="Rhea" id="RHEA-COMP:11604"/>
        <dbReference type="ChEBI" id="CHEBI:15378"/>
        <dbReference type="ChEBI" id="CHEBI:29999"/>
        <dbReference type="ChEBI" id="CHEBI:30616"/>
        <dbReference type="ChEBI" id="CHEBI:83421"/>
        <dbReference type="ChEBI" id="CHEBI:456216"/>
        <dbReference type="EC" id="2.7.11.1"/>
    </reaction>
</comment>
<dbReference type="InParanoid" id="F2UCR2"/>
<dbReference type="InterPro" id="IPR011009">
    <property type="entry name" value="Kinase-like_dom_sf"/>
</dbReference>
<evidence type="ECO:0000256" key="4">
    <source>
        <dbReference type="ARBA" id="ARBA00022741"/>
    </source>
</evidence>
<accession>F2UCR2</accession>
<dbReference type="Proteomes" id="UP000007799">
    <property type="component" value="Unassembled WGS sequence"/>
</dbReference>
<evidence type="ECO:0000313" key="12">
    <source>
        <dbReference type="Proteomes" id="UP000007799"/>
    </source>
</evidence>
<evidence type="ECO:0000256" key="2">
    <source>
        <dbReference type="ARBA" id="ARBA00022527"/>
    </source>
</evidence>
<dbReference type="EC" id="2.7.11.1" evidence="1"/>
<dbReference type="InterPro" id="IPR000225">
    <property type="entry name" value="Armadillo"/>
</dbReference>
<keyword evidence="6" id="KW-0067">ATP-binding</keyword>
<keyword evidence="5 11" id="KW-0418">Kinase</keyword>
<dbReference type="RefSeq" id="XP_004993269.1">
    <property type="nucleotide sequence ID" value="XM_004993212.1"/>
</dbReference>
<proteinExistence type="predicted"/>
<evidence type="ECO:0000256" key="6">
    <source>
        <dbReference type="ARBA" id="ARBA00022840"/>
    </source>
</evidence>
<dbReference type="SUPFAM" id="SSF48371">
    <property type="entry name" value="ARM repeat"/>
    <property type="match status" value="1"/>
</dbReference>
<comment type="catalytic activity">
    <reaction evidence="7">
        <text>L-threonyl-[protein] + ATP = O-phospho-L-threonyl-[protein] + ADP + H(+)</text>
        <dbReference type="Rhea" id="RHEA:46608"/>
        <dbReference type="Rhea" id="RHEA-COMP:11060"/>
        <dbReference type="Rhea" id="RHEA-COMP:11605"/>
        <dbReference type="ChEBI" id="CHEBI:15378"/>
        <dbReference type="ChEBI" id="CHEBI:30013"/>
        <dbReference type="ChEBI" id="CHEBI:30616"/>
        <dbReference type="ChEBI" id="CHEBI:61977"/>
        <dbReference type="ChEBI" id="CHEBI:456216"/>
        <dbReference type="EC" id="2.7.11.1"/>
    </reaction>
</comment>
<dbReference type="Gene3D" id="1.25.10.10">
    <property type="entry name" value="Leucine-rich Repeat Variant"/>
    <property type="match status" value="1"/>
</dbReference>
<evidence type="ECO:0000256" key="5">
    <source>
        <dbReference type="ARBA" id="ARBA00022777"/>
    </source>
</evidence>
<keyword evidence="3" id="KW-0808">Transferase</keyword>
<evidence type="ECO:0000256" key="3">
    <source>
        <dbReference type="ARBA" id="ARBA00022679"/>
    </source>
</evidence>
<dbReference type="GeneID" id="16073844"/>
<dbReference type="AlphaFoldDB" id="F2UCR2"/>
<dbReference type="PANTHER" id="PTHR24363">
    <property type="entry name" value="SERINE/THREONINE PROTEIN KINASE"/>
    <property type="match status" value="1"/>
</dbReference>
<dbReference type="FunCoup" id="F2UCR2">
    <property type="interactions" value="37"/>
</dbReference>
<evidence type="ECO:0000256" key="8">
    <source>
        <dbReference type="ARBA" id="ARBA00048679"/>
    </source>
</evidence>
<dbReference type="OMA" id="MDSTEAM"/>
<dbReference type="InterPro" id="IPR016024">
    <property type="entry name" value="ARM-type_fold"/>
</dbReference>
<dbReference type="InterPro" id="IPR011989">
    <property type="entry name" value="ARM-like"/>
</dbReference>
<evidence type="ECO:0000256" key="9">
    <source>
        <dbReference type="PROSITE-ProRule" id="PRU00259"/>
    </source>
</evidence>
<protein>
    <recommendedName>
        <fullName evidence="1">non-specific serine/threonine protein kinase</fullName>
        <ecNumber evidence="1">2.7.11.1</ecNumber>
    </recommendedName>
</protein>
<feature type="repeat" description="ARM" evidence="9">
    <location>
        <begin position="429"/>
        <end position="473"/>
    </location>
</feature>